<dbReference type="GO" id="GO:0015940">
    <property type="term" value="P:pantothenate biosynthetic process"/>
    <property type="evidence" value="ECO:0007669"/>
    <property type="project" value="UniProtKB-UniRule"/>
</dbReference>
<dbReference type="PANTHER" id="PTHR20881:SF0">
    <property type="entry name" value="3-METHYL-2-OXOBUTANOATE HYDROXYMETHYLTRANSFERASE"/>
    <property type="match status" value="1"/>
</dbReference>
<dbReference type="NCBIfam" id="TIGR00222">
    <property type="entry name" value="panB"/>
    <property type="match status" value="1"/>
</dbReference>
<dbReference type="EMBL" id="CP058952">
    <property type="protein sequence ID" value="QLI82049.1"/>
    <property type="molecule type" value="Genomic_DNA"/>
</dbReference>
<dbReference type="Pfam" id="PF02548">
    <property type="entry name" value="Pantoate_transf"/>
    <property type="match status" value="1"/>
</dbReference>
<dbReference type="KEGG" id="cfon:HZU75_11210"/>
<dbReference type="RefSeq" id="WP_180306139.1">
    <property type="nucleotide sequence ID" value="NZ_CP058952.1"/>
</dbReference>
<evidence type="ECO:0000256" key="4">
    <source>
        <dbReference type="ARBA" id="ARBA00022655"/>
    </source>
</evidence>
<proteinExistence type="inferred from homology"/>
<dbReference type="SUPFAM" id="SSF51621">
    <property type="entry name" value="Phosphoenolpyruvate/pyruvate domain"/>
    <property type="match status" value="1"/>
</dbReference>
<dbReference type="GO" id="GO:0032259">
    <property type="term" value="P:methylation"/>
    <property type="evidence" value="ECO:0007669"/>
    <property type="project" value="UniProtKB-KW"/>
</dbReference>
<protein>
    <recommendedName>
        <fullName evidence="7">3-methyl-2-oxobutanoate hydroxymethyltransferase</fullName>
        <ecNumber evidence="7">2.1.2.11</ecNumber>
    </recommendedName>
    <alternativeName>
        <fullName evidence="7">Ketopantoate hydroxymethyltransferase</fullName>
        <shortName evidence="7">KPHMT</shortName>
    </alternativeName>
</protein>
<feature type="binding site" evidence="7 9">
    <location>
        <position position="112"/>
    </location>
    <ligand>
        <name>3-methyl-2-oxobutanoate</name>
        <dbReference type="ChEBI" id="CHEBI:11851"/>
    </ligand>
</feature>
<evidence type="ECO:0000256" key="6">
    <source>
        <dbReference type="ARBA" id="ARBA00056497"/>
    </source>
</evidence>
<dbReference type="GO" id="GO:0003864">
    <property type="term" value="F:3-methyl-2-oxobutanoate hydroxymethyltransferase activity"/>
    <property type="evidence" value="ECO:0007669"/>
    <property type="project" value="UniProtKB-UniRule"/>
</dbReference>
<dbReference type="AlphaFoldDB" id="A0A7D5ZHM1"/>
<dbReference type="GO" id="GO:0005737">
    <property type="term" value="C:cytoplasm"/>
    <property type="evidence" value="ECO:0007669"/>
    <property type="project" value="UniProtKB-SubCell"/>
</dbReference>
<dbReference type="GO" id="GO:0000287">
    <property type="term" value="F:magnesium ion binding"/>
    <property type="evidence" value="ECO:0007669"/>
    <property type="project" value="TreeGrafter"/>
</dbReference>
<dbReference type="CDD" id="cd06557">
    <property type="entry name" value="KPHMT-like"/>
    <property type="match status" value="1"/>
</dbReference>
<evidence type="ECO:0000256" key="8">
    <source>
        <dbReference type="PIRSR" id="PIRSR000388-1"/>
    </source>
</evidence>
<dbReference type="Gene3D" id="3.20.20.60">
    <property type="entry name" value="Phosphoenolpyruvate-binding domains"/>
    <property type="match status" value="1"/>
</dbReference>
<comment type="pathway">
    <text evidence="1 7">Cofactor biosynthesis; (R)-pantothenate biosynthesis; (R)-pantoate from 3-methyl-2-oxobutanoate: step 1/2.</text>
</comment>
<dbReference type="Proteomes" id="UP000510822">
    <property type="component" value="Chromosome"/>
</dbReference>
<dbReference type="PANTHER" id="PTHR20881">
    <property type="entry name" value="3-METHYL-2-OXOBUTANOATE HYDROXYMETHYLTRANSFERASE"/>
    <property type="match status" value="1"/>
</dbReference>
<dbReference type="NCBIfam" id="NF001452">
    <property type="entry name" value="PRK00311.1"/>
    <property type="match status" value="1"/>
</dbReference>
<dbReference type="InterPro" id="IPR015813">
    <property type="entry name" value="Pyrv/PenolPyrv_kinase-like_dom"/>
</dbReference>
<evidence type="ECO:0000256" key="10">
    <source>
        <dbReference type="PIRSR" id="PIRSR000388-3"/>
    </source>
</evidence>
<evidence type="ECO:0000256" key="9">
    <source>
        <dbReference type="PIRSR" id="PIRSR000388-2"/>
    </source>
</evidence>
<dbReference type="InterPro" id="IPR040442">
    <property type="entry name" value="Pyrv_kinase-like_dom_sf"/>
</dbReference>
<feature type="active site" description="Proton acceptor" evidence="7 8">
    <location>
        <position position="181"/>
    </location>
</feature>
<evidence type="ECO:0000313" key="12">
    <source>
        <dbReference type="Proteomes" id="UP000510822"/>
    </source>
</evidence>
<keyword evidence="7" id="KW-0963">Cytoplasm</keyword>
<keyword evidence="7 10" id="KW-0460">Magnesium</keyword>
<feature type="binding site" evidence="7 10">
    <location>
        <position position="114"/>
    </location>
    <ligand>
        <name>Mg(2+)</name>
        <dbReference type="ChEBI" id="CHEBI:18420"/>
    </ligand>
</feature>
<keyword evidence="12" id="KW-1185">Reference proteome</keyword>
<keyword evidence="7 10" id="KW-0479">Metal-binding</keyword>
<comment type="subunit">
    <text evidence="3 7">Homodecamer; pentamer of dimers.</text>
</comment>
<dbReference type="EC" id="2.1.2.11" evidence="7"/>
<evidence type="ECO:0000256" key="7">
    <source>
        <dbReference type="HAMAP-Rule" id="MF_00156"/>
    </source>
</evidence>
<feature type="binding site" evidence="7 9">
    <location>
        <begin position="44"/>
        <end position="45"/>
    </location>
    <ligand>
        <name>3-methyl-2-oxobutanoate</name>
        <dbReference type="ChEBI" id="CHEBI:11851"/>
    </ligand>
</feature>
<comment type="cofactor">
    <cofactor evidence="7 10">
        <name>Mg(2+)</name>
        <dbReference type="ChEBI" id="CHEBI:18420"/>
    </cofactor>
    <text evidence="7 10">Binds 1 Mg(2+) ion per subunit.</text>
</comment>
<dbReference type="GO" id="GO:0008168">
    <property type="term" value="F:methyltransferase activity"/>
    <property type="evidence" value="ECO:0007669"/>
    <property type="project" value="UniProtKB-KW"/>
</dbReference>
<dbReference type="FunFam" id="3.20.20.60:FF:000003">
    <property type="entry name" value="3-methyl-2-oxobutanoate hydroxymethyltransferase"/>
    <property type="match status" value="1"/>
</dbReference>
<comment type="catalytic activity">
    <reaction evidence="7">
        <text>(6R)-5,10-methylene-5,6,7,8-tetrahydrofolate + 3-methyl-2-oxobutanoate + H2O = 2-dehydropantoate + (6S)-5,6,7,8-tetrahydrofolate</text>
        <dbReference type="Rhea" id="RHEA:11824"/>
        <dbReference type="ChEBI" id="CHEBI:11561"/>
        <dbReference type="ChEBI" id="CHEBI:11851"/>
        <dbReference type="ChEBI" id="CHEBI:15377"/>
        <dbReference type="ChEBI" id="CHEBI:15636"/>
        <dbReference type="ChEBI" id="CHEBI:57453"/>
        <dbReference type="EC" id="2.1.2.11"/>
    </reaction>
</comment>
<keyword evidence="4 7" id="KW-0566">Pantothenate biosynthesis</keyword>
<feature type="binding site" evidence="7 10">
    <location>
        <position position="44"/>
    </location>
    <ligand>
        <name>Mg(2+)</name>
        <dbReference type="ChEBI" id="CHEBI:18420"/>
    </ligand>
</feature>
<keyword evidence="5 7" id="KW-0808">Transferase</keyword>
<feature type="binding site" evidence="7 10">
    <location>
        <position position="83"/>
    </location>
    <ligand>
        <name>Mg(2+)</name>
        <dbReference type="ChEBI" id="CHEBI:18420"/>
    </ligand>
</feature>
<evidence type="ECO:0000313" key="11">
    <source>
        <dbReference type="EMBL" id="QLI82049.1"/>
    </source>
</evidence>
<name>A0A7D5ZHM1_9NEIS</name>
<dbReference type="PIRSF" id="PIRSF000388">
    <property type="entry name" value="Pantoate_hydroxy_MeTrfase"/>
    <property type="match status" value="1"/>
</dbReference>
<evidence type="ECO:0000256" key="5">
    <source>
        <dbReference type="ARBA" id="ARBA00022679"/>
    </source>
</evidence>
<organism evidence="11 12">
    <name type="scientific">Chitinibacter fontanus</name>
    <dbReference type="NCBI Taxonomy" id="1737446"/>
    <lineage>
        <taxon>Bacteria</taxon>
        <taxon>Pseudomonadati</taxon>
        <taxon>Pseudomonadota</taxon>
        <taxon>Betaproteobacteria</taxon>
        <taxon>Neisseriales</taxon>
        <taxon>Chitinibacteraceae</taxon>
        <taxon>Chitinibacter</taxon>
    </lineage>
</organism>
<dbReference type="InterPro" id="IPR003700">
    <property type="entry name" value="Pantoate_hydroxy_MeTrfase"/>
</dbReference>
<keyword evidence="11" id="KW-0489">Methyltransferase</keyword>
<reference evidence="11 12" key="1">
    <citation type="journal article" date="2016" name="Int. J. Syst. Evol. Microbiol.">
        <title>Chitinibacter fontanus sp. nov., isolated from a spring.</title>
        <authorList>
            <person name="Sheu S.Y."/>
            <person name="Li Y.S."/>
            <person name="Young C.C."/>
            <person name="Chen W.M."/>
        </authorList>
    </citation>
    <scope>NUCLEOTIDE SEQUENCE [LARGE SCALE GENOMIC DNA]</scope>
    <source>
        <strain evidence="11 12">STM-7</strain>
    </source>
</reference>
<dbReference type="UniPathway" id="UPA00028">
    <property type="reaction ID" value="UER00003"/>
</dbReference>
<comment type="function">
    <text evidence="6 7">Catalyzes the reversible reaction in which hydroxymethyl group from 5,10-methylenetetrahydrofolate is transferred onto alpha-ketoisovalerate to form ketopantoate.</text>
</comment>
<comment type="subcellular location">
    <subcellularLocation>
        <location evidence="7">Cytoplasm</location>
    </subcellularLocation>
</comment>
<accession>A0A7D5ZHM1</accession>
<evidence type="ECO:0000256" key="2">
    <source>
        <dbReference type="ARBA" id="ARBA00008676"/>
    </source>
</evidence>
<evidence type="ECO:0000256" key="1">
    <source>
        <dbReference type="ARBA" id="ARBA00005033"/>
    </source>
</evidence>
<sequence length="264" mass="27912">MKTTLSTLKKMKQDGAKIAMLTCYDASFATLLDEAGVDILLVGDSLGNVIQGHSTTLPVTVDDMVYHTKAVVRGTQKALVLADLPFASYQASHIQAYENAARLMAAGAEMVKIEGGAVMVDTVDFLVQRGIPVCAHIGLQPQSVHVYGGYKVQGKTETEADILKRDALALQAAGAAMVLMEMVPASVAAEVTESLWVPTIGIGAGVQVDGQVLVLHDMLGVYPGKKARFVKNFMGGGVTSIQGAVEAYVKSVKALSFPTEEHSF</sequence>
<evidence type="ECO:0000256" key="3">
    <source>
        <dbReference type="ARBA" id="ARBA00011424"/>
    </source>
</evidence>
<dbReference type="HAMAP" id="MF_00156">
    <property type="entry name" value="PanB"/>
    <property type="match status" value="1"/>
</dbReference>
<feature type="binding site" evidence="7 9">
    <location>
        <position position="83"/>
    </location>
    <ligand>
        <name>3-methyl-2-oxobutanoate</name>
        <dbReference type="ChEBI" id="CHEBI:11851"/>
    </ligand>
</feature>
<gene>
    <name evidence="7 11" type="primary">panB</name>
    <name evidence="11" type="ORF">HZU75_11210</name>
</gene>
<comment type="similarity">
    <text evidence="2 7">Belongs to the PanB family.</text>
</comment>